<name>A0A2N7WQY7_9BURK</name>
<dbReference type="GO" id="GO:0015562">
    <property type="term" value="F:efflux transmembrane transporter activity"/>
    <property type="evidence" value="ECO:0007669"/>
    <property type="project" value="InterPro"/>
</dbReference>
<dbReference type="PROSITE" id="PS51257">
    <property type="entry name" value="PROKAR_LIPOPROTEIN"/>
    <property type="match status" value="1"/>
</dbReference>
<sequence>MRLVHSTFTLTASAAFVVAACSFGPSGDPPAMPSPAHYGAGPQPARTATAGGVAQQFDIGAEPVPQWWRLYRSEALDALVEEGLRSSPTLAATEKSLAAAHEQLRAQIGSSLLPTIDAAGQATRERYLGIPAAGPNTVTYDVFVGQIEAHYTFDLFGAVRYANAALGARIDQQAFQLEAARRALAANIVGAVINAATLNRQIAITERLVALANETANEDERRYTLGAAAHAQALASRQNAYAIAATLAGLRQQRATAVHALAVLIGRTPDAAPAVPDLASLALPEHLPVVIPSELLRTRPDIRAAEALVKETAAEVGAATAQLFPSLSLTASMGQAGFNWPAAVSGAGAIWSLGAGLSQPIFHGGALRAQRRAAIDSYDAAASEYKATVLSAFENVADTLAALEHNADALASLDAAARTARTASYEAAARRRVGALPPSAVRSSEQAYLSAQLDTVRARGVQFANTAALFQAMGGMPAQKNP</sequence>
<dbReference type="NCBIfam" id="TIGR01845">
    <property type="entry name" value="outer_NodT"/>
    <property type="match status" value="1"/>
</dbReference>
<keyword evidence="2" id="KW-0472">Membrane</keyword>
<dbReference type="Proteomes" id="UP000235777">
    <property type="component" value="Unassembled WGS sequence"/>
</dbReference>
<evidence type="ECO:0000313" key="4">
    <source>
        <dbReference type="Proteomes" id="UP000235777"/>
    </source>
</evidence>
<comment type="caution">
    <text evidence="3">The sequence shown here is derived from an EMBL/GenBank/DDBJ whole genome shotgun (WGS) entry which is preliminary data.</text>
</comment>
<gene>
    <name evidence="3" type="ORF">C0Z20_27575</name>
</gene>
<keyword evidence="2" id="KW-1134">Transmembrane beta strand</keyword>
<accession>A0A2N7WQY7</accession>
<proteinExistence type="inferred from homology"/>
<dbReference type="PANTHER" id="PTHR30203:SF33">
    <property type="entry name" value="BLR4455 PROTEIN"/>
    <property type="match status" value="1"/>
</dbReference>
<feature type="signal peptide" evidence="2">
    <location>
        <begin position="1"/>
        <end position="19"/>
    </location>
</feature>
<dbReference type="Gene3D" id="2.20.200.10">
    <property type="entry name" value="Outer membrane efflux proteins (OEP)"/>
    <property type="match status" value="1"/>
</dbReference>
<dbReference type="SUPFAM" id="SSF56954">
    <property type="entry name" value="Outer membrane efflux proteins (OEP)"/>
    <property type="match status" value="1"/>
</dbReference>
<dbReference type="Pfam" id="PF02321">
    <property type="entry name" value="OEP"/>
    <property type="match status" value="2"/>
</dbReference>
<dbReference type="GO" id="GO:0005886">
    <property type="term" value="C:plasma membrane"/>
    <property type="evidence" value="ECO:0007669"/>
    <property type="project" value="UniProtKB-SubCell"/>
</dbReference>
<evidence type="ECO:0000313" key="3">
    <source>
        <dbReference type="EMBL" id="PMS31752.1"/>
    </source>
</evidence>
<dbReference type="AlphaFoldDB" id="A0A2N7WQY7"/>
<protein>
    <submittedName>
        <fullName evidence="3">RND transporter</fullName>
    </submittedName>
</protein>
<dbReference type="OrthoDB" id="9770517at2"/>
<keyword evidence="2" id="KW-0732">Signal</keyword>
<evidence type="ECO:0000256" key="2">
    <source>
        <dbReference type="RuleBase" id="RU362097"/>
    </source>
</evidence>
<dbReference type="PANTHER" id="PTHR30203">
    <property type="entry name" value="OUTER MEMBRANE CATION EFFLUX PROTEIN"/>
    <property type="match status" value="1"/>
</dbReference>
<comment type="subcellular location">
    <subcellularLocation>
        <location evidence="2">Cell membrane</location>
        <topology evidence="2">Lipid-anchor</topology>
    </subcellularLocation>
</comment>
<dbReference type="InterPro" id="IPR003423">
    <property type="entry name" value="OMP_efflux"/>
</dbReference>
<evidence type="ECO:0000256" key="1">
    <source>
        <dbReference type="ARBA" id="ARBA00007613"/>
    </source>
</evidence>
<dbReference type="Gene3D" id="1.20.1600.10">
    <property type="entry name" value="Outer membrane efflux proteins (OEP)"/>
    <property type="match status" value="1"/>
</dbReference>
<keyword evidence="2" id="KW-0449">Lipoprotein</keyword>
<keyword evidence="2" id="KW-0812">Transmembrane</keyword>
<dbReference type="STRING" id="863227.GCA_000373005_03098"/>
<reference evidence="3 4" key="1">
    <citation type="submission" date="2018-01" db="EMBL/GenBank/DDBJ databases">
        <title>Whole genome analyses suggest that Burkholderia sensu lato contains two further novel genera in the rhizoxinica-symbiotica group Mycetohabitans gen. nov., and Trinickia gen. nov.: implications for the evolution of diazotrophy and nodulation in the Burkholderiaceae.</title>
        <authorList>
            <person name="Estrada-de los Santos P."/>
            <person name="Palmer M."/>
            <person name="Chavez-Ramirez B."/>
            <person name="Beukes C."/>
            <person name="Steenkamp E.T."/>
            <person name="Hirsch A.M."/>
            <person name="Manyaka P."/>
            <person name="Maluk M."/>
            <person name="Lafos M."/>
            <person name="Crook M."/>
            <person name="Gross E."/>
            <person name="Simon M.F."/>
            <person name="Bueno dos Reis Junior F."/>
            <person name="Poole P.S."/>
            <person name="Venter S.N."/>
            <person name="James E.K."/>
        </authorList>
    </citation>
    <scope>NUCLEOTIDE SEQUENCE [LARGE SCALE GENOMIC DNA]</scope>
    <source>
        <strain evidence="3 4">JPY 581</strain>
    </source>
</reference>
<keyword evidence="2" id="KW-0564">Palmitate</keyword>
<dbReference type="EMBL" id="PNYC01000024">
    <property type="protein sequence ID" value="PMS31752.1"/>
    <property type="molecule type" value="Genomic_DNA"/>
</dbReference>
<feature type="chain" id="PRO_5014491351" evidence="2">
    <location>
        <begin position="20"/>
        <end position="482"/>
    </location>
</feature>
<keyword evidence="4" id="KW-1185">Reference proteome</keyword>
<dbReference type="RefSeq" id="WP_018441673.1">
    <property type="nucleotide sequence ID" value="NZ_KB890178.1"/>
</dbReference>
<dbReference type="InterPro" id="IPR010131">
    <property type="entry name" value="MdtP/NodT-like"/>
</dbReference>
<organism evidence="3 4">
    <name type="scientific">Trinickia symbiotica</name>
    <dbReference type="NCBI Taxonomy" id="863227"/>
    <lineage>
        <taxon>Bacteria</taxon>
        <taxon>Pseudomonadati</taxon>
        <taxon>Pseudomonadota</taxon>
        <taxon>Betaproteobacteria</taxon>
        <taxon>Burkholderiales</taxon>
        <taxon>Burkholderiaceae</taxon>
        <taxon>Trinickia</taxon>
    </lineage>
</organism>
<comment type="similarity">
    <text evidence="1 2">Belongs to the outer membrane factor (OMF) (TC 1.B.17) family.</text>
</comment>